<comment type="caution">
    <text evidence="2">The sequence shown here is derived from an EMBL/GenBank/DDBJ whole genome shotgun (WGS) entry which is preliminary data.</text>
</comment>
<organism evidence="2 3">
    <name type="scientific">Henriciella pelagia</name>
    <dbReference type="NCBI Taxonomy" id="1977912"/>
    <lineage>
        <taxon>Bacteria</taxon>
        <taxon>Pseudomonadati</taxon>
        <taxon>Pseudomonadota</taxon>
        <taxon>Alphaproteobacteria</taxon>
        <taxon>Hyphomonadales</taxon>
        <taxon>Hyphomonadaceae</taxon>
        <taxon>Henriciella</taxon>
    </lineage>
</organism>
<dbReference type="Gene3D" id="3.40.50.1820">
    <property type="entry name" value="alpha/beta hydrolase"/>
    <property type="match status" value="2"/>
</dbReference>
<dbReference type="Proteomes" id="UP000628854">
    <property type="component" value="Unassembled WGS sequence"/>
</dbReference>
<accession>A0ABQ1JNE7</accession>
<feature type="domain" description="Carboxylesterase type B" evidence="1">
    <location>
        <begin position="2"/>
        <end position="76"/>
    </location>
</feature>
<dbReference type="PANTHER" id="PTHR43903">
    <property type="entry name" value="NEUROLIGIN"/>
    <property type="match status" value="1"/>
</dbReference>
<sequence>MHSFMGIRYGAPTSGTNRFMPPQPVEKWAGVKEALAFSDAAPQMPGNRSFDYGDLIVFDRHPSGLGEDCLALNLWTSLAATGDPNNERLADWPVYTQDARATMVFDVDTRVENDPRADIRAFWEGIDA</sequence>
<proteinExistence type="predicted"/>
<dbReference type="InterPro" id="IPR029058">
    <property type="entry name" value="AB_hydrolase_fold"/>
</dbReference>
<dbReference type="EMBL" id="BMKF01000002">
    <property type="protein sequence ID" value="GGB70577.1"/>
    <property type="molecule type" value="Genomic_DNA"/>
</dbReference>
<protein>
    <recommendedName>
        <fullName evidence="1">Carboxylesterase type B domain-containing protein</fullName>
    </recommendedName>
</protein>
<gene>
    <name evidence="2" type="ORF">GCM10011503_19090</name>
</gene>
<dbReference type="SUPFAM" id="SSF53474">
    <property type="entry name" value="alpha/beta-Hydrolases"/>
    <property type="match status" value="2"/>
</dbReference>
<evidence type="ECO:0000259" key="1">
    <source>
        <dbReference type="Pfam" id="PF00135"/>
    </source>
</evidence>
<keyword evidence="3" id="KW-1185">Reference proteome</keyword>
<dbReference type="InterPro" id="IPR002018">
    <property type="entry name" value="CarbesteraseB"/>
</dbReference>
<name>A0ABQ1JNE7_9PROT</name>
<reference evidence="3" key="1">
    <citation type="journal article" date="2019" name="Int. J. Syst. Evol. Microbiol.">
        <title>The Global Catalogue of Microorganisms (GCM) 10K type strain sequencing project: providing services to taxonomists for standard genome sequencing and annotation.</title>
        <authorList>
            <consortium name="The Broad Institute Genomics Platform"/>
            <consortium name="The Broad Institute Genome Sequencing Center for Infectious Disease"/>
            <person name="Wu L."/>
            <person name="Ma J."/>
        </authorList>
    </citation>
    <scope>NUCLEOTIDE SEQUENCE [LARGE SCALE GENOMIC DNA]</scope>
    <source>
        <strain evidence="3">CGMCC 1.15928</strain>
    </source>
</reference>
<dbReference type="Pfam" id="PF00135">
    <property type="entry name" value="COesterase"/>
    <property type="match status" value="1"/>
</dbReference>
<evidence type="ECO:0000313" key="3">
    <source>
        <dbReference type="Proteomes" id="UP000628854"/>
    </source>
</evidence>
<evidence type="ECO:0000313" key="2">
    <source>
        <dbReference type="EMBL" id="GGB70577.1"/>
    </source>
</evidence>
<dbReference type="InterPro" id="IPR051093">
    <property type="entry name" value="Neuroligin/BSAL"/>
</dbReference>